<dbReference type="GO" id="GO:0022857">
    <property type="term" value="F:transmembrane transporter activity"/>
    <property type="evidence" value="ECO:0007669"/>
    <property type="project" value="InterPro"/>
</dbReference>
<dbReference type="PANTHER" id="PTHR47089">
    <property type="entry name" value="ABC TRANSPORTER, PERMEASE PROTEIN"/>
    <property type="match status" value="1"/>
</dbReference>
<feature type="transmembrane region" description="Helical" evidence="7">
    <location>
        <begin position="333"/>
        <end position="351"/>
    </location>
</feature>
<dbReference type="HOGENOM" id="CLU_040769_0_1_9"/>
<evidence type="ECO:0000256" key="3">
    <source>
        <dbReference type="ARBA" id="ARBA00022692"/>
    </source>
</evidence>
<dbReference type="AlphaFoldDB" id="A9KIF2"/>
<keyword evidence="9" id="KW-1185">Reference proteome</keyword>
<name>A9KIF2_LACP7</name>
<evidence type="ECO:0000256" key="1">
    <source>
        <dbReference type="ARBA" id="ARBA00004651"/>
    </source>
</evidence>
<gene>
    <name evidence="8" type="ordered locus">Cphy_2036</name>
</gene>
<feature type="region of interest" description="Disordered" evidence="6">
    <location>
        <begin position="361"/>
        <end position="403"/>
    </location>
</feature>
<dbReference type="eggNOG" id="COG4603">
    <property type="taxonomic scope" value="Bacteria"/>
</dbReference>
<protein>
    <submittedName>
        <fullName evidence="8">Inner-membrane translocator</fullName>
    </submittedName>
</protein>
<proteinExistence type="predicted"/>
<evidence type="ECO:0000313" key="8">
    <source>
        <dbReference type="EMBL" id="ABX42404.1"/>
    </source>
</evidence>
<dbReference type="Proteomes" id="UP000000370">
    <property type="component" value="Chromosome"/>
</dbReference>
<dbReference type="RefSeq" id="WP_012200058.1">
    <property type="nucleotide sequence ID" value="NC_010001.1"/>
</dbReference>
<evidence type="ECO:0000313" key="9">
    <source>
        <dbReference type="Proteomes" id="UP000000370"/>
    </source>
</evidence>
<dbReference type="OrthoDB" id="45037at2"/>
<feature type="transmembrane region" description="Helical" evidence="7">
    <location>
        <begin position="254"/>
        <end position="275"/>
    </location>
</feature>
<evidence type="ECO:0000256" key="7">
    <source>
        <dbReference type="SAM" id="Phobius"/>
    </source>
</evidence>
<feature type="transmembrane region" description="Helical" evidence="7">
    <location>
        <begin position="67"/>
        <end position="88"/>
    </location>
</feature>
<dbReference type="EMBL" id="CP000885">
    <property type="protein sequence ID" value="ABX42404.1"/>
    <property type="molecule type" value="Genomic_DNA"/>
</dbReference>
<comment type="subcellular location">
    <subcellularLocation>
        <location evidence="1">Cell membrane</location>
        <topology evidence="1">Multi-pass membrane protein</topology>
    </subcellularLocation>
</comment>
<evidence type="ECO:0000256" key="4">
    <source>
        <dbReference type="ARBA" id="ARBA00022989"/>
    </source>
</evidence>
<reference evidence="9" key="1">
    <citation type="submission" date="2007-11" db="EMBL/GenBank/DDBJ databases">
        <title>Complete genome sequence of Clostridium phytofermentans ISDg.</title>
        <authorList>
            <person name="Leschine S.B."/>
            <person name="Warnick T.A."/>
            <person name="Blanchard J.L."/>
            <person name="Schnell D.J."/>
            <person name="Petit E.L."/>
            <person name="LaTouf W.G."/>
            <person name="Copeland A."/>
            <person name="Lucas S."/>
            <person name="Lapidus A."/>
            <person name="Barry K."/>
            <person name="Glavina del Rio T."/>
            <person name="Dalin E."/>
            <person name="Tice H."/>
            <person name="Pitluck S."/>
            <person name="Kiss H."/>
            <person name="Brettin T."/>
            <person name="Bruce D."/>
            <person name="Detter J.C."/>
            <person name="Han C."/>
            <person name="Kuske C."/>
            <person name="Schmutz J."/>
            <person name="Larimer F."/>
            <person name="Land M."/>
            <person name="Hauser L."/>
            <person name="Kyrpides N."/>
            <person name="Kim E.A."/>
            <person name="Richardson P."/>
        </authorList>
    </citation>
    <scope>NUCLEOTIDE SEQUENCE [LARGE SCALE GENOMIC DNA]</scope>
    <source>
        <strain evidence="9">ATCC 700394 / DSM 18823 / ISDg</strain>
    </source>
</reference>
<keyword evidence="5 7" id="KW-0472">Membrane</keyword>
<keyword evidence="2" id="KW-1003">Cell membrane</keyword>
<feature type="transmembrane region" description="Helical" evidence="7">
    <location>
        <begin position="120"/>
        <end position="144"/>
    </location>
</feature>
<keyword evidence="4 7" id="KW-1133">Transmembrane helix</keyword>
<dbReference type="KEGG" id="cpy:Cphy_2036"/>
<evidence type="ECO:0000256" key="5">
    <source>
        <dbReference type="ARBA" id="ARBA00023136"/>
    </source>
</evidence>
<dbReference type="InterPro" id="IPR001851">
    <property type="entry name" value="ABC_transp_permease"/>
</dbReference>
<dbReference type="STRING" id="357809.Cphy_2036"/>
<dbReference type="CDD" id="cd06580">
    <property type="entry name" value="TM_PBP1_transp_TpRbsC_like"/>
    <property type="match status" value="1"/>
</dbReference>
<feature type="transmembrane region" description="Helical" evidence="7">
    <location>
        <begin position="95"/>
        <end position="114"/>
    </location>
</feature>
<feature type="transmembrane region" description="Helical" evidence="7">
    <location>
        <begin position="206"/>
        <end position="224"/>
    </location>
</feature>
<organism evidence="8 9">
    <name type="scientific">Lachnoclostridium phytofermentans (strain ATCC 700394 / DSM 18823 / ISDg)</name>
    <name type="common">Clostridium phytofermentans</name>
    <dbReference type="NCBI Taxonomy" id="357809"/>
    <lineage>
        <taxon>Bacteria</taxon>
        <taxon>Bacillati</taxon>
        <taxon>Bacillota</taxon>
        <taxon>Clostridia</taxon>
        <taxon>Lachnospirales</taxon>
        <taxon>Lachnospiraceae</taxon>
    </lineage>
</organism>
<evidence type="ECO:0000256" key="6">
    <source>
        <dbReference type="SAM" id="MobiDB-lite"/>
    </source>
</evidence>
<feature type="transmembrane region" description="Helical" evidence="7">
    <location>
        <begin position="12"/>
        <end position="34"/>
    </location>
</feature>
<feature type="transmembrane region" description="Helical" evidence="7">
    <location>
        <begin position="156"/>
        <end position="176"/>
    </location>
</feature>
<dbReference type="Pfam" id="PF02653">
    <property type="entry name" value="BPD_transp_2"/>
    <property type="match status" value="1"/>
</dbReference>
<dbReference type="PANTHER" id="PTHR47089:SF1">
    <property type="entry name" value="GUANOSINE ABC TRANSPORTER PERMEASE PROTEIN NUPP"/>
    <property type="match status" value="1"/>
</dbReference>
<accession>A9KIF2</accession>
<evidence type="ECO:0000256" key="2">
    <source>
        <dbReference type="ARBA" id="ARBA00022475"/>
    </source>
</evidence>
<dbReference type="GO" id="GO:0005886">
    <property type="term" value="C:plasma membrane"/>
    <property type="evidence" value="ECO:0007669"/>
    <property type="project" value="UniProtKB-SubCell"/>
</dbReference>
<sequence length="403" mass="43676" precursor="true">MRNKLKNSKVQAIMVPIIAIIVSLLVGAVVLLGLGKNPISVYYNILQGAGILPKPSYAGYKGLITDFFSLLNMWTPMLFASLAVAVALKAGLFNIGVAGQMLTAGFVSTIVVGYSSLNDFLAKPLVILISILTGALVGGLIGWLKHRYNINEVVSSIMINYIAQYVISFFITMYYINPVSRQSNPVSKAARLTLVDMKIGNYKMDIPLSIILAIILVFVVRFLLNRTKVGFELKAIGESKNTAKYAGMNVGKNMVLAMAISGALAGLAGVTYYLGYFGSIQPKVLPSIGFDSIAVALLGNSNPVGILFSSLLISIINKGSTYMSSAAGVEAEIASVITGIILLFSACSFYIRHKIDRISSKSEEKKSETLTELQDIRSSFHKEGKQEEKKIESTEVKEDNKWN</sequence>
<keyword evidence="3 7" id="KW-0812">Transmembrane</keyword>